<dbReference type="Proteomes" id="UP000290289">
    <property type="component" value="Chromosome 5"/>
</dbReference>
<reference evidence="3 4" key="1">
    <citation type="submission" date="2018-10" db="EMBL/GenBank/DDBJ databases">
        <title>A high-quality apple genome assembly.</title>
        <authorList>
            <person name="Hu J."/>
        </authorList>
    </citation>
    <scope>NUCLEOTIDE SEQUENCE [LARGE SCALE GENOMIC DNA]</scope>
    <source>
        <strain evidence="4">cv. HFTH1</strain>
        <tissue evidence="3">Young leaf</tissue>
    </source>
</reference>
<sequence>MWEWDGFVTVQRVKDPDASIEAQLVKSMSDKECEQACLSNCSCTAYMSIGSEGRIDCMTWYDDLMDILVRTELGGDLYVRVDKIELGSDFAGLQIKSFFETEGRSGYSIVSVLVALVLIIVFACWRHKKKSKTKDYVEVDELEETRRHLELQYFDLSTILVATDNFSLVNNLAKGVLALFIRKT</sequence>
<name>A0A498K1S9_MALDO</name>
<dbReference type="AlphaFoldDB" id="A0A498K1S9"/>
<feature type="transmembrane region" description="Helical" evidence="1">
    <location>
        <begin position="106"/>
        <end position="125"/>
    </location>
</feature>
<evidence type="ECO:0000313" key="3">
    <source>
        <dbReference type="EMBL" id="RXH99311.1"/>
    </source>
</evidence>
<dbReference type="SMART" id="SM00473">
    <property type="entry name" value="PAN_AP"/>
    <property type="match status" value="1"/>
</dbReference>
<evidence type="ECO:0000313" key="4">
    <source>
        <dbReference type="Proteomes" id="UP000290289"/>
    </source>
</evidence>
<keyword evidence="4" id="KW-1185">Reference proteome</keyword>
<protein>
    <recommendedName>
        <fullName evidence="2">Apple domain-containing protein</fullName>
    </recommendedName>
</protein>
<feature type="domain" description="Apple" evidence="2">
    <location>
        <begin position="1"/>
        <end position="82"/>
    </location>
</feature>
<keyword evidence="1" id="KW-0472">Membrane</keyword>
<organism evidence="3 4">
    <name type="scientific">Malus domestica</name>
    <name type="common">Apple</name>
    <name type="synonym">Pyrus malus</name>
    <dbReference type="NCBI Taxonomy" id="3750"/>
    <lineage>
        <taxon>Eukaryota</taxon>
        <taxon>Viridiplantae</taxon>
        <taxon>Streptophyta</taxon>
        <taxon>Embryophyta</taxon>
        <taxon>Tracheophyta</taxon>
        <taxon>Spermatophyta</taxon>
        <taxon>Magnoliopsida</taxon>
        <taxon>eudicotyledons</taxon>
        <taxon>Gunneridae</taxon>
        <taxon>Pentapetalae</taxon>
        <taxon>rosids</taxon>
        <taxon>fabids</taxon>
        <taxon>Rosales</taxon>
        <taxon>Rosaceae</taxon>
        <taxon>Amygdaloideae</taxon>
        <taxon>Maleae</taxon>
        <taxon>Malus</taxon>
    </lineage>
</organism>
<dbReference type="PANTHER" id="PTHR32444:SF63">
    <property type="entry name" value="G-TYPE LECTIN S-RECEPTOR-LIKE SERINE_THREONINE-PROTEIN KINASE RKS1"/>
    <property type="match status" value="1"/>
</dbReference>
<dbReference type="PANTHER" id="PTHR32444">
    <property type="entry name" value="BULB-TYPE LECTIN DOMAIN-CONTAINING PROTEIN"/>
    <property type="match status" value="1"/>
</dbReference>
<evidence type="ECO:0000256" key="1">
    <source>
        <dbReference type="SAM" id="Phobius"/>
    </source>
</evidence>
<keyword evidence="1" id="KW-1133">Transmembrane helix</keyword>
<keyword evidence="1" id="KW-0812">Transmembrane</keyword>
<dbReference type="Pfam" id="PF08276">
    <property type="entry name" value="PAN_2"/>
    <property type="match status" value="1"/>
</dbReference>
<evidence type="ECO:0000259" key="2">
    <source>
        <dbReference type="PROSITE" id="PS50948"/>
    </source>
</evidence>
<dbReference type="InterPro" id="IPR003609">
    <property type="entry name" value="Pan_app"/>
</dbReference>
<dbReference type="PROSITE" id="PS50948">
    <property type="entry name" value="PAN"/>
    <property type="match status" value="1"/>
</dbReference>
<accession>A0A498K1S9</accession>
<dbReference type="EMBL" id="RDQH01000331">
    <property type="protein sequence ID" value="RXH99311.1"/>
    <property type="molecule type" value="Genomic_DNA"/>
</dbReference>
<comment type="caution">
    <text evidence="3">The sequence shown here is derived from an EMBL/GenBank/DDBJ whole genome shotgun (WGS) entry which is preliminary data.</text>
</comment>
<proteinExistence type="predicted"/>
<gene>
    <name evidence="3" type="ORF">DVH24_011636</name>
</gene>
<dbReference type="CDD" id="cd01098">
    <property type="entry name" value="PAN_AP_plant"/>
    <property type="match status" value="1"/>
</dbReference>